<comment type="caution">
    <text evidence="10">The sequence shown here is derived from an EMBL/GenBank/DDBJ whole genome shotgun (WGS) entry which is preliminary data.</text>
</comment>
<dbReference type="Proteomes" id="UP000243342">
    <property type="component" value="Unassembled WGS sequence"/>
</dbReference>
<evidence type="ECO:0000256" key="4">
    <source>
        <dbReference type="ARBA" id="ARBA00022989"/>
    </source>
</evidence>
<dbReference type="STRING" id="1428644.BIV57_11120"/>
<feature type="compositionally biased region" description="Low complexity" evidence="6">
    <location>
        <begin position="578"/>
        <end position="604"/>
    </location>
</feature>
<keyword evidence="5 7" id="KW-0472">Membrane</keyword>
<feature type="transmembrane region" description="Helical" evidence="7">
    <location>
        <begin position="718"/>
        <end position="740"/>
    </location>
</feature>
<accession>A0A1J7C7B5</accession>
<evidence type="ECO:0008006" key="12">
    <source>
        <dbReference type="Google" id="ProtNLM"/>
    </source>
</evidence>
<reference evidence="10 11" key="1">
    <citation type="submission" date="2016-10" db="EMBL/GenBank/DDBJ databases">
        <title>Genome sequence of Streptomyces gilvigriseus MUSC 26.</title>
        <authorList>
            <person name="Lee L.-H."/>
            <person name="Ser H.-L."/>
        </authorList>
    </citation>
    <scope>NUCLEOTIDE SEQUENCE [LARGE SCALE GENOMIC DNA]</scope>
    <source>
        <strain evidence="10 11">MUSC 26</strain>
    </source>
</reference>
<feature type="region of interest" description="Disordered" evidence="6">
    <location>
        <begin position="620"/>
        <end position="661"/>
    </location>
</feature>
<feature type="compositionally biased region" description="Basic and acidic residues" evidence="6">
    <location>
        <begin position="140"/>
        <end position="149"/>
    </location>
</feature>
<keyword evidence="3 7" id="KW-0812">Transmembrane</keyword>
<evidence type="ECO:0000256" key="5">
    <source>
        <dbReference type="ARBA" id="ARBA00023136"/>
    </source>
</evidence>
<gene>
    <name evidence="10" type="ORF">BIV57_11120</name>
</gene>
<evidence type="ECO:0000256" key="2">
    <source>
        <dbReference type="ARBA" id="ARBA00022475"/>
    </source>
</evidence>
<feature type="region of interest" description="Disordered" evidence="6">
    <location>
        <begin position="91"/>
        <end position="604"/>
    </location>
</feature>
<protein>
    <recommendedName>
        <fullName evidence="12">RDD domain-containing protein</fullName>
    </recommendedName>
</protein>
<feature type="compositionally biased region" description="Gly residues" evidence="6">
    <location>
        <begin position="270"/>
        <end position="294"/>
    </location>
</feature>
<feature type="transmembrane region" description="Helical" evidence="7">
    <location>
        <begin position="776"/>
        <end position="794"/>
    </location>
</feature>
<dbReference type="Pfam" id="PF06271">
    <property type="entry name" value="RDD"/>
    <property type="match status" value="1"/>
</dbReference>
<evidence type="ECO:0000259" key="9">
    <source>
        <dbReference type="Pfam" id="PF10708"/>
    </source>
</evidence>
<evidence type="ECO:0000256" key="7">
    <source>
        <dbReference type="SAM" id="Phobius"/>
    </source>
</evidence>
<feature type="compositionally biased region" description="Gly residues" evidence="6">
    <location>
        <begin position="187"/>
        <end position="202"/>
    </location>
</feature>
<feature type="compositionally biased region" description="Low complexity" evidence="6">
    <location>
        <begin position="91"/>
        <end position="105"/>
    </location>
</feature>
<dbReference type="PANTHER" id="PTHR36115">
    <property type="entry name" value="PROLINE-RICH ANTIGEN HOMOLOG-RELATED"/>
    <property type="match status" value="1"/>
</dbReference>
<feature type="compositionally biased region" description="Gly residues" evidence="6">
    <location>
        <begin position="483"/>
        <end position="509"/>
    </location>
</feature>
<feature type="compositionally biased region" description="Low complexity" evidence="6">
    <location>
        <begin position="414"/>
        <end position="436"/>
    </location>
</feature>
<evidence type="ECO:0000256" key="3">
    <source>
        <dbReference type="ARBA" id="ARBA00022692"/>
    </source>
</evidence>
<feature type="domain" description="DUF2510" evidence="9">
    <location>
        <begin position="12"/>
        <end position="43"/>
    </location>
</feature>
<proteinExistence type="predicted"/>
<feature type="compositionally biased region" description="Gly residues" evidence="6">
    <location>
        <begin position="453"/>
        <end position="465"/>
    </location>
</feature>
<keyword evidence="4 7" id="KW-1133">Transmembrane helix</keyword>
<evidence type="ECO:0000313" key="11">
    <source>
        <dbReference type="Proteomes" id="UP000243342"/>
    </source>
</evidence>
<evidence type="ECO:0000313" key="10">
    <source>
        <dbReference type="EMBL" id="OIV37420.1"/>
    </source>
</evidence>
<feature type="compositionally biased region" description="Acidic residues" evidence="6">
    <location>
        <begin position="554"/>
        <end position="564"/>
    </location>
</feature>
<feature type="compositionally biased region" description="Gly residues" evidence="6">
    <location>
        <begin position="301"/>
        <end position="328"/>
    </location>
</feature>
<dbReference type="EMBL" id="MLCF01000053">
    <property type="protein sequence ID" value="OIV37420.1"/>
    <property type="molecule type" value="Genomic_DNA"/>
</dbReference>
<dbReference type="GO" id="GO:0005886">
    <property type="term" value="C:plasma membrane"/>
    <property type="evidence" value="ECO:0007669"/>
    <property type="project" value="UniProtKB-SubCell"/>
</dbReference>
<evidence type="ECO:0000256" key="1">
    <source>
        <dbReference type="ARBA" id="ARBA00004651"/>
    </source>
</evidence>
<feature type="transmembrane region" description="Helical" evidence="7">
    <location>
        <begin position="675"/>
        <end position="697"/>
    </location>
</feature>
<evidence type="ECO:0000259" key="8">
    <source>
        <dbReference type="Pfam" id="PF06271"/>
    </source>
</evidence>
<feature type="compositionally biased region" description="Gly residues" evidence="6">
    <location>
        <begin position="247"/>
        <end position="262"/>
    </location>
</feature>
<dbReference type="RefSeq" id="WP_071656619.1">
    <property type="nucleotide sequence ID" value="NZ_MLCF01000053.1"/>
</dbReference>
<comment type="subcellular location">
    <subcellularLocation>
        <location evidence="1">Cell membrane</location>
        <topology evidence="1">Multi-pass membrane protein</topology>
    </subcellularLocation>
</comment>
<evidence type="ECO:0000256" key="6">
    <source>
        <dbReference type="SAM" id="MobiDB-lite"/>
    </source>
</evidence>
<dbReference type="AlphaFoldDB" id="A0A1J7C7B5"/>
<name>A0A1J7C7B5_9ACTN</name>
<dbReference type="InterPro" id="IPR051791">
    <property type="entry name" value="Pra-immunoreactive"/>
</dbReference>
<sequence length="821" mass="79102">MRASGQAAGPGPGYYTDPSVPGYVRYWDGNAWIPGTSRPAPADGEVLEPPAAAARAAAAAGGPSMRFIPPPTGDASGVMYLDGVEGLSTEAPAAAEPSPEAQAHAQVPGAADDGGGAWHVRRRTQGRHVSWGSGPGADGGHPREERWDEGTPGGIVADSLAGLTGASEPAPLRPGIFDETGVSHGPGTDGPTGRRGGGGEAPGGVDEDGPLSRAARALGGAPMGYRQGVVGGTADQVGPGAPMGRQPGSGGPEFGWSGGQPGGVDLSGQAPGGAGGGRAGQGAPMGGRLGGGGVDPSECAPGGGGAQALGGGVGRGTPMGRQAGAGGREAGRSAEQSDEVYPSAHASGTQPPGGGAGRGAPVGRQPGAGGVDAQDDSPAGAQGLGGRMGQGAPTGRQLGAVGSEFGWPGGQSGGADPAAHAAGAQARGGRVGQGAPMGRRQGSGDVDAQDGSGAVGPAGVPGGAGAQALGGRVGQGAPMGRQPGVGGGVDASGRVPGGEGAQDLGGGAGRSAALGRQPGGGAGTGARVPGGRSGAGGPALRPGIFDETGPSPEAEAEADAEPAADAEIPAPPQPPPSGALRALGGAAAGGSAAPATHSAPTAAGEVSWAERVHHLAVQAEESDEAASVGHRPEPAAAAAAAPRQGVRSERPVPRPPRPRLGAPRARVLARLVDTAFALGLAAAFGVPLGLATAAHIASKIDQAKDTAGRSTVWLVDGAVLGNALTLLAGLAAVVLVLEIVPTARTGRTPGKRLMGLRVLDTATRRPPGFGAAARRWVRLVLSVVLLYGIPLGLWRMARGPLHQCGHDRSAGTLVADAAPNG</sequence>
<dbReference type="PANTHER" id="PTHR36115:SF4">
    <property type="entry name" value="MEMBRANE PROTEIN"/>
    <property type="match status" value="1"/>
</dbReference>
<feature type="domain" description="RDD" evidence="8">
    <location>
        <begin position="663"/>
        <end position="810"/>
    </location>
</feature>
<keyword evidence="2" id="KW-1003">Cell membrane</keyword>
<dbReference type="Pfam" id="PF10708">
    <property type="entry name" value="DUF2510"/>
    <property type="match status" value="1"/>
</dbReference>
<organism evidence="10 11">
    <name type="scientific">Mangrovactinospora gilvigrisea</name>
    <dbReference type="NCBI Taxonomy" id="1428644"/>
    <lineage>
        <taxon>Bacteria</taxon>
        <taxon>Bacillati</taxon>
        <taxon>Actinomycetota</taxon>
        <taxon>Actinomycetes</taxon>
        <taxon>Kitasatosporales</taxon>
        <taxon>Streptomycetaceae</taxon>
        <taxon>Mangrovactinospora</taxon>
    </lineage>
</organism>
<dbReference type="InterPro" id="IPR010432">
    <property type="entry name" value="RDD"/>
</dbReference>
<keyword evidence="11" id="KW-1185">Reference proteome</keyword>
<feature type="compositionally biased region" description="Gly residues" evidence="6">
    <location>
        <begin position="351"/>
        <end position="370"/>
    </location>
</feature>
<feature type="region of interest" description="Disordered" evidence="6">
    <location>
        <begin position="1"/>
        <end position="20"/>
    </location>
</feature>
<dbReference type="InterPro" id="IPR018929">
    <property type="entry name" value="DUF2510"/>
</dbReference>